<evidence type="ECO:0000313" key="5">
    <source>
        <dbReference type="EMBL" id="VDR27583.1"/>
    </source>
</evidence>
<dbReference type="PANTHER" id="PTHR33711">
    <property type="entry name" value="DIOXYGENASE, PUTATIVE (AFU_ORTHOLOGUE AFUA_2G02910)-RELATED"/>
    <property type="match status" value="1"/>
</dbReference>
<dbReference type="PANTHER" id="PTHR33711:SF9">
    <property type="entry name" value="PROTOCATECHUATE 3,4-DIOXYGENASE ALPHA CHAIN"/>
    <property type="match status" value="1"/>
</dbReference>
<sequence>MKDYLPETASQTAGPYVHIGLAPDAAGFHIFENNFGPQLTAADTEGERITIEGRVIDGSGTPVRDVLLEIWQANAAGRYAHPDDRQAGKQRDPAFRGWGRSCSDFDTGIWRFETIKPGAVVGRDGRMMAPHVSLWVVARGINIGLNTRMYFADEEQANRADPVLNLIEWEVRRQTLIARREVRGGEIVYRFDIHLQGENETVFFDL</sequence>
<gene>
    <name evidence="5" type="primary">pcaG</name>
    <name evidence="5" type="ORF">NCTC13098_03954</name>
</gene>
<accession>A0A3P8M3Q0</accession>
<organism evidence="5 6">
    <name type="scientific">Raoultella terrigena</name>
    <name type="common">Klebsiella terrigena</name>
    <dbReference type="NCBI Taxonomy" id="577"/>
    <lineage>
        <taxon>Bacteria</taxon>
        <taxon>Pseudomonadati</taxon>
        <taxon>Pseudomonadota</taxon>
        <taxon>Gammaproteobacteria</taxon>
        <taxon>Enterobacterales</taxon>
        <taxon>Enterobacteriaceae</taxon>
        <taxon>Klebsiella/Raoultella group</taxon>
        <taxon>Raoultella</taxon>
    </lineage>
</organism>
<protein>
    <submittedName>
        <fullName evidence="5">Protocatechuate 3,4-dioxygenase alpha chain</fullName>
        <ecNumber evidence="5">1.13.11.3</ecNumber>
    </submittedName>
</protein>
<dbReference type="NCBIfam" id="TIGR02423">
    <property type="entry name" value="protocat_alph"/>
    <property type="match status" value="1"/>
</dbReference>
<reference evidence="5 6" key="1">
    <citation type="submission" date="2018-12" db="EMBL/GenBank/DDBJ databases">
        <authorList>
            <consortium name="Pathogen Informatics"/>
        </authorList>
    </citation>
    <scope>NUCLEOTIDE SEQUENCE [LARGE SCALE GENOMIC DNA]</scope>
    <source>
        <strain evidence="5 6">NCTC13098</strain>
    </source>
</reference>
<dbReference type="EMBL" id="LR131271">
    <property type="protein sequence ID" value="VDR27583.1"/>
    <property type="molecule type" value="Genomic_DNA"/>
</dbReference>
<evidence type="ECO:0000256" key="2">
    <source>
        <dbReference type="ARBA" id="ARBA00022964"/>
    </source>
</evidence>
<dbReference type="PROSITE" id="PS00083">
    <property type="entry name" value="INTRADIOL_DIOXYGENAS"/>
    <property type="match status" value="1"/>
</dbReference>
<dbReference type="SUPFAM" id="SSF49482">
    <property type="entry name" value="Aromatic compound dioxygenase"/>
    <property type="match status" value="1"/>
</dbReference>
<dbReference type="InterPro" id="IPR000627">
    <property type="entry name" value="Intradiol_dOase_C"/>
</dbReference>
<feature type="domain" description="Intradiol ring-cleavage dioxygenases" evidence="4">
    <location>
        <begin position="51"/>
        <end position="79"/>
    </location>
</feature>
<dbReference type="EC" id="1.13.11.3" evidence="5"/>
<dbReference type="Gene3D" id="2.60.130.10">
    <property type="entry name" value="Aromatic compound dioxygenase"/>
    <property type="match status" value="1"/>
</dbReference>
<evidence type="ECO:0000313" key="6">
    <source>
        <dbReference type="Proteomes" id="UP000274346"/>
    </source>
</evidence>
<dbReference type="GO" id="GO:0018578">
    <property type="term" value="F:protocatechuate 3,4-dioxygenase activity"/>
    <property type="evidence" value="ECO:0007669"/>
    <property type="project" value="UniProtKB-EC"/>
</dbReference>
<dbReference type="InterPro" id="IPR050770">
    <property type="entry name" value="Intradiol_RC_Dioxygenase"/>
</dbReference>
<keyword evidence="3 5" id="KW-0560">Oxidoreductase</keyword>
<dbReference type="AlphaFoldDB" id="A0A3P8M3Q0"/>
<keyword evidence="2 5" id="KW-0223">Dioxygenase</keyword>
<proteinExistence type="inferred from homology"/>
<dbReference type="CDD" id="cd03463">
    <property type="entry name" value="3_4-PCD_alpha"/>
    <property type="match status" value="1"/>
</dbReference>
<dbReference type="InterPro" id="IPR012786">
    <property type="entry name" value="Protocat_dOase_a"/>
</dbReference>
<dbReference type="InterPro" id="IPR015889">
    <property type="entry name" value="Intradiol_dOase_core"/>
</dbReference>
<name>A0A3P8M3Q0_RAOTE</name>
<dbReference type="Pfam" id="PF00775">
    <property type="entry name" value="Dioxygenase_C"/>
    <property type="match status" value="1"/>
</dbReference>
<evidence type="ECO:0000256" key="1">
    <source>
        <dbReference type="ARBA" id="ARBA00007825"/>
    </source>
</evidence>
<dbReference type="KEGG" id="rtg:NCTC13098_03954"/>
<comment type="similarity">
    <text evidence="1">Belongs to the intradiol ring-cleavage dioxygenase family.</text>
</comment>
<dbReference type="GO" id="GO:0008199">
    <property type="term" value="F:ferric iron binding"/>
    <property type="evidence" value="ECO:0007669"/>
    <property type="project" value="InterPro"/>
</dbReference>
<evidence type="ECO:0000259" key="4">
    <source>
        <dbReference type="PROSITE" id="PS00083"/>
    </source>
</evidence>
<dbReference type="Proteomes" id="UP000274346">
    <property type="component" value="Chromosome"/>
</dbReference>
<evidence type="ECO:0000256" key="3">
    <source>
        <dbReference type="ARBA" id="ARBA00023002"/>
    </source>
</evidence>